<dbReference type="Pfam" id="PF12832">
    <property type="entry name" value="MFS_1_like"/>
    <property type="match status" value="1"/>
</dbReference>
<keyword evidence="3 7" id="KW-0812">Transmembrane</keyword>
<feature type="transmembrane region" description="Helical" evidence="7">
    <location>
        <begin position="441"/>
        <end position="464"/>
    </location>
</feature>
<feature type="transmembrane region" description="Helical" evidence="7">
    <location>
        <begin position="262"/>
        <end position="286"/>
    </location>
</feature>
<reference evidence="10" key="1">
    <citation type="submission" date="2013-03" db="EMBL/GenBank/DDBJ databases">
        <title>The Genome Sequence of Anopheles minimus MINIMUS1.</title>
        <authorList>
            <consortium name="The Broad Institute Genomics Platform"/>
            <person name="Neafsey D.E."/>
            <person name="Walton C."/>
            <person name="Walker B."/>
            <person name="Young S.K."/>
            <person name="Zeng Q."/>
            <person name="Gargeya S."/>
            <person name="Fitzgerald M."/>
            <person name="Haas B."/>
            <person name="Abouelleil A."/>
            <person name="Allen A.W."/>
            <person name="Alvarado L."/>
            <person name="Arachchi H.M."/>
            <person name="Berlin A.M."/>
            <person name="Chapman S.B."/>
            <person name="Gainer-Dewar J."/>
            <person name="Goldberg J."/>
            <person name="Griggs A."/>
            <person name="Gujja S."/>
            <person name="Hansen M."/>
            <person name="Howarth C."/>
            <person name="Imamovic A."/>
            <person name="Ireland A."/>
            <person name="Larimer J."/>
            <person name="McCowan C."/>
            <person name="Murphy C."/>
            <person name="Pearson M."/>
            <person name="Poon T.W."/>
            <person name="Priest M."/>
            <person name="Roberts A."/>
            <person name="Saif S."/>
            <person name="Shea T."/>
            <person name="Sisk P."/>
            <person name="Sykes S."/>
            <person name="Wortman J."/>
            <person name="Nusbaum C."/>
            <person name="Birren B."/>
        </authorList>
    </citation>
    <scope>NUCLEOTIDE SEQUENCE [LARGE SCALE GENOMIC DNA]</scope>
    <source>
        <strain evidence="10">MINIMUS1</strain>
    </source>
</reference>
<feature type="transmembrane region" description="Helical" evidence="7">
    <location>
        <begin position="79"/>
        <end position="101"/>
    </location>
</feature>
<dbReference type="Proteomes" id="UP000075920">
    <property type="component" value="Unassembled WGS sequence"/>
</dbReference>
<dbReference type="PANTHER" id="PTHR16172">
    <property type="entry name" value="MAJOR FACILITATOR SUPERFAMILY DOMAIN-CONTAINING PROTEIN 6-LIKE"/>
    <property type="match status" value="1"/>
</dbReference>
<keyword evidence="10" id="KW-1185">Reference proteome</keyword>
<feature type="transmembrane region" description="Helical" evidence="7">
    <location>
        <begin position="403"/>
        <end position="421"/>
    </location>
</feature>
<feature type="transmembrane region" description="Helical" evidence="7">
    <location>
        <begin position="47"/>
        <end position="67"/>
    </location>
</feature>
<reference evidence="9" key="2">
    <citation type="submission" date="2020-05" db="UniProtKB">
        <authorList>
            <consortium name="EnsemblMetazoa"/>
        </authorList>
    </citation>
    <scope>IDENTIFICATION</scope>
    <source>
        <strain evidence="9">MINIMUS1</strain>
    </source>
</reference>
<dbReference type="AlphaFoldDB" id="A0A182VZ47"/>
<evidence type="ECO:0000256" key="2">
    <source>
        <dbReference type="ARBA" id="ARBA00005241"/>
    </source>
</evidence>
<dbReference type="Gene3D" id="1.20.1250.20">
    <property type="entry name" value="MFS general substrate transporter like domains"/>
    <property type="match status" value="2"/>
</dbReference>
<dbReference type="EnsemblMetazoa" id="AMIN003352-RA">
    <property type="protein sequence ID" value="AMIN003352-PA"/>
    <property type="gene ID" value="AMIN003352"/>
</dbReference>
<name>A0A182VZ47_9DIPT</name>
<evidence type="ECO:0000256" key="3">
    <source>
        <dbReference type="ARBA" id="ARBA00022692"/>
    </source>
</evidence>
<proteinExistence type="inferred from homology"/>
<comment type="subcellular location">
    <subcellularLocation>
        <location evidence="1">Membrane</location>
        <topology evidence="1">Multi-pass membrane protein</topology>
    </subcellularLocation>
</comment>
<dbReference type="VEuPathDB" id="VectorBase:AMIN003352"/>
<accession>A0A182VZ47</accession>
<evidence type="ECO:0000256" key="7">
    <source>
        <dbReference type="SAM" id="Phobius"/>
    </source>
</evidence>
<evidence type="ECO:0000256" key="6">
    <source>
        <dbReference type="SAM" id="MobiDB-lite"/>
    </source>
</evidence>
<feature type="transmembrane region" description="Helical" evidence="7">
    <location>
        <begin position="496"/>
        <end position="516"/>
    </location>
</feature>
<dbReference type="PANTHER" id="PTHR16172:SF41">
    <property type="entry name" value="MAJOR FACILITATOR SUPERFAMILY DOMAIN-CONTAINING PROTEIN 6-LIKE"/>
    <property type="match status" value="1"/>
</dbReference>
<evidence type="ECO:0000313" key="9">
    <source>
        <dbReference type="EnsemblMetazoa" id="AMIN003352-PA"/>
    </source>
</evidence>
<dbReference type="InterPro" id="IPR051717">
    <property type="entry name" value="MFS_MFSD6"/>
</dbReference>
<evidence type="ECO:0000259" key="8">
    <source>
        <dbReference type="Pfam" id="PF12832"/>
    </source>
</evidence>
<evidence type="ECO:0000256" key="1">
    <source>
        <dbReference type="ARBA" id="ARBA00004141"/>
    </source>
</evidence>
<keyword evidence="4 7" id="KW-1133">Transmembrane helix</keyword>
<sequence>MSSDKIQHHLHCDSDRDSVKIAFFQMDEKPKQPPGDSRWFNPQLLHLKVTLFLVFGATSALTPYLTIHMQSIGLTVEEVATVYLTLLFTSCLSPPLTGFLIDRFGRYKPVLLSSIVLNAISHHLIHFIPPRSATFEHRSVNVSLAVDGSSLLLQSVACPVQKHLNGSCTSNRSISFPTYLADETISCGNITIPECALSELPSGILLLVEQISNTKEYDETFWTYLAVRFVAASMLASTLTITDPIALDMVEQHGGDFGREKLFSSVGMAIFTPLTGLMIDACSSGAGPTETVYTPAFYTYDLLLLGSLVSVWLMPIGRKTPSESVMKDTRRILRLPPVLAFLAFLFLLGNFWGFIESYLFVIMKAMGSPNYLLGLTYTVGTVASIPMMYLLERITRRVGHVNLLVIAFFAHALRILGYSWITNPFWCFPIELNEAISCYFMWVVASTYCAVLAPSNLVATLIGIAGMVHFCLGKGVGSFAGGFLIARVGLTLAFRYVGYIAVGCGVLYKLVHLLWLHKYDGRSQADPDPGRAVEELVKRRASIVPKVDQFGSVVSFAGLARRKPEAAHGTTEEQDPLEKG</sequence>
<feature type="transmembrane region" description="Helical" evidence="7">
    <location>
        <begin position="338"/>
        <end position="359"/>
    </location>
</feature>
<feature type="transmembrane region" description="Helical" evidence="7">
    <location>
        <begin position="471"/>
        <end position="490"/>
    </location>
</feature>
<dbReference type="SUPFAM" id="SSF103473">
    <property type="entry name" value="MFS general substrate transporter"/>
    <property type="match status" value="1"/>
</dbReference>
<evidence type="ECO:0000313" key="10">
    <source>
        <dbReference type="Proteomes" id="UP000075920"/>
    </source>
</evidence>
<feature type="transmembrane region" description="Helical" evidence="7">
    <location>
        <begin position="371"/>
        <end position="391"/>
    </location>
</feature>
<evidence type="ECO:0000256" key="4">
    <source>
        <dbReference type="ARBA" id="ARBA00022989"/>
    </source>
</evidence>
<evidence type="ECO:0000256" key="5">
    <source>
        <dbReference type="ARBA" id="ARBA00023136"/>
    </source>
</evidence>
<feature type="transmembrane region" description="Helical" evidence="7">
    <location>
        <begin position="298"/>
        <end position="317"/>
    </location>
</feature>
<feature type="domain" description="Major facilitator superfamily associated" evidence="8">
    <location>
        <begin position="45"/>
        <end position="495"/>
    </location>
</feature>
<dbReference type="InterPro" id="IPR036259">
    <property type="entry name" value="MFS_trans_sf"/>
</dbReference>
<protein>
    <recommendedName>
        <fullName evidence="8">Major facilitator superfamily associated domain-containing protein</fullName>
    </recommendedName>
</protein>
<dbReference type="STRING" id="112268.A0A182VZ47"/>
<dbReference type="InterPro" id="IPR024989">
    <property type="entry name" value="MFS_assoc_dom"/>
</dbReference>
<keyword evidence="5 7" id="KW-0472">Membrane</keyword>
<comment type="similarity">
    <text evidence="2">Belongs to the major facilitator superfamily. MFSD6 family.</text>
</comment>
<dbReference type="GO" id="GO:0016020">
    <property type="term" value="C:membrane"/>
    <property type="evidence" value="ECO:0007669"/>
    <property type="project" value="UniProtKB-SubCell"/>
</dbReference>
<organism evidence="9 10">
    <name type="scientific">Anopheles minimus</name>
    <dbReference type="NCBI Taxonomy" id="112268"/>
    <lineage>
        <taxon>Eukaryota</taxon>
        <taxon>Metazoa</taxon>
        <taxon>Ecdysozoa</taxon>
        <taxon>Arthropoda</taxon>
        <taxon>Hexapoda</taxon>
        <taxon>Insecta</taxon>
        <taxon>Pterygota</taxon>
        <taxon>Neoptera</taxon>
        <taxon>Endopterygota</taxon>
        <taxon>Diptera</taxon>
        <taxon>Nematocera</taxon>
        <taxon>Culicoidea</taxon>
        <taxon>Culicidae</taxon>
        <taxon>Anophelinae</taxon>
        <taxon>Anopheles</taxon>
    </lineage>
</organism>
<feature type="region of interest" description="Disordered" evidence="6">
    <location>
        <begin position="561"/>
        <end position="580"/>
    </location>
</feature>